<organism evidence="2 3">
    <name type="scientific">Candidatus Nitronereus thalassa</name>
    <dbReference type="NCBI Taxonomy" id="3020898"/>
    <lineage>
        <taxon>Bacteria</taxon>
        <taxon>Pseudomonadati</taxon>
        <taxon>Nitrospirota</taxon>
        <taxon>Nitrospiria</taxon>
        <taxon>Nitrospirales</taxon>
        <taxon>Nitrospiraceae</taxon>
        <taxon>Candidatus Nitronereus</taxon>
    </lineage>
</organism>
<evidence type="ECO:0000313" key="3">
    <source>
        <dbReference type="Proteomes" id="UP001250932"/>
    </source>
</evidence>
<keyword evidence="1" id="KW-1133">Transmembrane helix</keyword>
<dbReference type="Proteomes" id="UP001250932">
    <property type="component" value="Unassembled WGS sequence"/>
</dbReference>
<feature type="transmembrane region" description="Helical" evidence="1">
    <location>
        <begin position="22"/>
        <end position="42"/>
    </location>
</feature>
<name>A0ABU3K3V2_9BACT</name>
<dbReference type="EMBL" id="JAQOUE010000001">
    <property type="protein sequence ID" value="MDT7041069.1"/>
    <property type="molecule type" value="Genomic_DNA"/>
</dbReference>
<accession>A0ABU3K3V2</accession>
<protein>
    <submittedName>
        <fullName evidence="2">Type 4a pilus biogenesis protein PilO</fullName>
    </submittedName>
</protein>
<evidence type="ECO:0000313" key="2">
    <source>
        <dbReference type="EMBL" id="MDT7041069.1"/>
    </source>
</evidence>
<sequence>MNLPNTTLSPTANTTLRFLKPLVGLTCASLLGCIGMYFGVLIPTEDRHAQVEATLTQLQQQHVQRQKAKTTQTQLAGIWNKLPVPEDFSDLGVTITTLAKSNNVRIPGMQYHQNKQKNKLAAKGDISFDAFGPYEAIRKFIFELETSGTYLIIEKLTAERSKKGEDVAFKMRIGTYFKPEGALSVKGFTSP</sequence>
<keyword evidence="3" id="KW-1185">Reference proteome</keyword>
<proteinExistence type="predicted"/>
<comment type="caution">
    <text evidence="2">The sequence shown here is derived from an EMBL/GenBank/DDBJ whole genome shotgun (WGS) entry which is preliminary data.</text>
</comment>
<dbReference type="InterPro" id="IPR014717">
    <property type="entry name" value="Transl_elong_EF1B/ribsomal_bS6"/>
</dbReference>
<reference evidence="2 3" key="1">
    <citation type="journal article" date="2023" name="ISME J.">
        <title>Cultivation and genomic characterization of novel and ubiquitous marine nitrite-oxidizing bacteria from the Nitrospirales.</title>
        <authorList>
            <person name="Mueller A.J."/>
            <person name="Daebeler A."/>
            <person name="Herbold C.W."/>
            <person name="Kirkegaard R.H."/>
            <person name="Daims H."/>
        </authorList>
    </citation>
    <scope>NUCLEOTIDE SEQUENCE [LARGE SCALE GENOMIC DNA]</scope>
    <source>
        <strain evidence="2 3">EB</strain>
    </source>
</reference>
<gene>
    <name evidence="2" type="primary">pilO</name>
    <name evidence="2" type="ORF">PPG34_01825</name>
</gene>
<dbReference type="Gene3D" id="3.30.70.60">
    <property type="match status" value="1"/>
</dbReference>
<evidence type="ECO:0000256" key="1">
    <source>
        <dbReference type="SAM" id="Phobius"/>
    </source>
</evidence>
<keyword evidence="1" id="KW-0472">Membrane</keyword>
<dbReference type="RefSeq" id="WP_313831428.1">
    <property type="nucleotide sequence ID" value="NZ_JAQOUE010000001.1"/>
</dbReference>
<keyword evidence="1" id="KW-0812">Transmembrane</keyword>